<organism evidence="2 3">
    <name type="scientific">Streptomyces beihaiensis</name>
    <dbReference type="NCBI Taxonomy" id="2984495"/>
    <lineage>
        <taxon>Bacteria</taxon>
        <taxon>Bacillati</taxon>
        <taxon>Actinomycetota</taxon>
        <taxon>Actinomycetes</taxon>
        <taxon>Kitasatosporales</taxon>
        <taxon>Streptomycetaceae</taxon>
        <taxon>Streptomyces</taxon>
    </lineage>
</organism>
<feature type="transmembrane region" description="Helical" evidence="1">
    <location>
        <begin position="69"/>
        <end position="88"/>
    </location>
</feature>
<evidence type="ECO:0008006" key="4">
    <source>
        <dbReference type="Google" id="ProtNLM"/>
    </source>
</evidence>
<evidence type="ECO:0000313" key="2">
    <source>
        <dbReference type="EMBL" id="MCX3061028.1"/>
    </source>
</evidence>
<keyword evidence="1" id="KW-1133">Transmembrane helix</keyword>
<accession>A0ABT3TVF0</accession>
<sequence length="104" mass="10941">MHIFLGVAGAGVFGLLGVVGVVSIVTGWVAPWGRTRVLRPRLWGAGCVVAAVSGGLFFFLGPYPGHYGPLPWLCWSVFFGALIFQTLAQRPGRAGPATTKKNAS</sequence>
<dbReference type="EMBL" id="JAPHNL010000146">
    <property type="protein sequence ID" value="MCX3061028.1"/>
    <property type="molecule type" value="Genomic_DNA"/>
</dbReference>
<evidence type="ECO:0000313" key="3">
    <source>
        <dbReference type="Proteomes" id="UP001163064"/>
    </source>
</evidence>
<protein>
    <recommendedName>
        <fullName evidence="4">Integral membrane protein</fullName>
    </recommendedName>
</protein>
<evidence type="ECO:0000256" key="1">
    <source>
        <dbReference type="SAM" id="Phobius"/>
    </source>
</evidence>
<keyword evidence="1" id="KW-0812">Transmembrane</keyword>
<keyword evidence="3" id="KW-1185">Reference proteome</keyword>
<reference evidence="2" key="1">
    <citation type="submission" date="2022-10" db="EMBL/GenBank/DDBJ databases">
        <title>Streptomyces beihaiensis sp. nov., a chitin degrading actinobacterium, isolated from shrimp pond soil.</title>
        <authorList>
            <person name="Xie J."/>
            <person name="Shen N."/>
        </authorList>
    </citation>
    <scope>NUCLEOTIDE SEQUENCE</scope>
    <source>
        <strain evidence="2">GXMU-J5</strain>
    </source>
</reference>
<feature type="transmembrane region" description="Helical" evidence="1">
    <location>
        <begin position="42"/>
        <end position="63"/>
    </location>
</feature>
<gene>
    <name evidence="2" type="ORF">OFY01_14930</name>
</gene>
<dbReference type="Proteomes" id="UP001163064">
    <property type="component" value="Unassembled WGS sequence"/>
</dbReference>
<name>A0ABT3TVF0_9ACTN</name>
<comment type="caution">
    <text evidence="2">The sequence shown here is derived from an EMBL/GenBank/DDBJ whole genome shotgun (WGS) entry which is preliminary data.</text>
</comment>
<proteinExistence type="predicted"/>
<dbReference type="RefSeq" id="WP_266600042.1">
    <property type="nucleotide sequence ID" value="NZ_JAPHNL010000146.1"/>
</dbReference>
<keyword evidence="1" id="KW-0472">Membrane</keyword>
<feature type="transmembrane region" description="Helical" evidence="1">
    <location>
        <begin position="6"/>
        <end position="30"/>
    </location>
</feature>